<feature type="domain" description="Serine aminopeptidase S33" evidence="1">
    <location>
        <begin position="22"/>
        <end position="246"/>
    </location>
</feature>
<proteinExistence type="predicted"/>
<dbReference type="AlphaFoldDB" id="A0A3Q8S896"/>
<reference evidence="2 3" key="1">
    <citation type="journal article" date="2020" name="Int. J. Syst. Evol. Microbiol.">
        <title>Description of Erysipelothrix piscisicarius sp. nov., an emergent fish pathogen, and assessment of virulence using a tiger barb (Puntigrus tetrazona) infection model.</title>
        <authorList>
            <person name="Pomaranski E.K."/>
            <person name="Griffin M.J."/>
            <person name="Camus A.C."/>
            <person name="Armwood A.R."/>
            <person name="Shelley J."/>
            <person name="Waldbieser G.C."/>
            <person name="LaFrentz B.R."/>
            <person name="Garcia J.C."/>
            <person name="Yanong R."/>
            <person name="Soto E."/>
        </authorList>
    </citation>
    <scope>NUCLEOTIDE SEQUENCE [LARGE SCALE GENOMIC DNA]</scope>
    <source>
        <strain evidence="2 3">15TAL0474</strain>
    </source>
</reference>
<dbReference type="InterPro" id="IPR029058">
    <property type="entry name" value="AB_hydrolase_fold"/>
</dbReference>
<gene>
    <name evidence="2" type="ORF">EEI45_07610</name>
</gene>
<sequence>MQLFIKAYDDTELNVLVNEIRNPKGIVIISHGFLEQVVYYNSVAYGLNQRGYTVIRYDMRSHGGTKAPLGDLKDYRDLLLDLDTLVSYSQTIASDCPIYTMGFSLGGLVTALYGLEYGHRIDGQILLAPGLCVQDHWESLNQSSISVLALFTALIKDDLWQLSMIEQALSRAPFKRVTQAFVLETIVHAPMVIQARMSMYACPCLIFHGDCDSIVPLESSQAFYETIESKAKALKVLKGVGHNIFQSQKKEMVMDATNAWLENLNRVG</sequence>
<organism evidence="2 3">
    <name type="scientific">Erysipelothrix piscisicarius</name>
    <dbReference type="NCBI Taxonomy" id="2485784"/>
    <lineage>
        <taxon>Bacteria</taxon>
        <taxon>Bacillati</taxon>
        <taxon>Bacillota</taxon>
        <taxon>Erysipelotrichia</taxon>
        <taxon>Erysipelotrichales</taxon>
        <taxon>Erysipelotrichaceae</taxon>
        <taxon>Erysipelothrix</taxon>
    </lineage>
</organism>
<dbReference type="Pfam" id="PF12146">
    <property type="entry name" value="Hydrolase_4"/>
    <property type="match status" value="1"/>
</dbReference>
<name>A0A3Q8S896_9FIRM</name>
<dbReference type="SUPFAM" id="SSF53474">
    <property type="entry name" value="alpha/beta-Hydrolases"/>
    <property type="match status" value="1"/>
</dbReference>
<keyword evidence="2" id="KW-0378">Hydrolase</keyword>
<dbReference type="Gene3D" id="3.40.50.1820">
    <property type="entry name" value="alpha/beta hydrolase"/>
    <property type="match status" value="1"/>
</dbReference>
<dbReference type="InterPro" id="IPR000073">
    <property type="entry name" value="AB_hydrolase_1"/>
</dbReference>
<dbReference type="PRINTS" id="PR00111">
    <property type="entry name" value="ABHYDROLASE"/>
</dbReference>
<evidence type="ECO:0000313" key="2">
    <source>
        <dbReference type="EMBL" id="AZK44610.1"/>
    </source>
</evidence>
<keyword evidence="3" id="KW-1185">Reference proteome</keyword>
<dbReference type="InterPro" id="IPR022742">
    <property type="entry name" value="Hydrolase_4"/>
</dbReference>
<dbReference type="Proteomes" id="UP000278804">
    <property type="component" value="Chromosome"/>
</dbReference>
<accession>A0A3Q8S896</accession>
<dbReference type="GO" id="GO:0016787">
    <property type="term" value="F:hydrolase activity"/>
    <property type="evidence" value="ECO:0007669"/>
    <property type="project" value="UniProtKB-KW"/>
</dbReference>
<dbReference type="PANTHER" id="PTHR11614">
    <property type="entry name" value="PHOSPHOLIPASE-RELATED"/>
    <property type="match status" value="1"/>
</dbReference>
<evidence type="ECO:0000259" key="1">
    <source>
        <dbReference type="Pfam" id="PF12146"/>
    </source>
</evidence>
<protein>
    <submittedName>
        <fullName evidence="2">Alpha/beta hydrolase</fullName>
    </submittedName>
</protein>
<dbReference type="KEGG" id="eri:EEI45_07610"/>
<dbReference type="EMBL" id="CP034234">
    <property type="protein sequence ID" value="AZK44610.1"/>
    <property type="molecule type" value="Genomic_DNA"/>
</dbReference>
<dbReference type="InterPro" id="IPR051044">
    <property type="entry name" value="MAG_DAG_Lipase"/>
</dbReference>
<evidence type="ECO:0000313" key="3">
    <source>
        <dbReference type="Proteomes" id="UP000278804"/>
    </source>
</evidence>
<dbReference type="RefSeq" id="WP_125164769.1">
    <property type="nucleotide sequence ID" value="NZ_CP034234.1"/>
</dbReference>